<evidence type="ECO:0000259" key="3">
    <source>
        <dbReference type="Pfam" id="PF00171"/>
    </source>
</evidence>
<protein>
    <submittedName>
        <fullName evidence="4">Aldehyde dehydrogenase family protein</fullName>
    </submittedName>
</protein>
<dbReference type="InterPro" id="IPR016162">
    <property type="entry name" value="Ald_DH_N"/>
</dbReference>
<dbReference type="PANTHER" id="PTHR42991:SF1">
    <property type="entry name" value="ALDEHYDE DEHYDROGENASE"/>
    <property type="match status" value="1"/>
</dbReference>
<organism evidence="4 5">
    <name type="scientific">Metabacillus arenae</name>
    <dbReference type="NCBI Taxonomy" id="2771434"/>
    <lineage>
        <taxon>Bacteria</taxon>
        <taxon>Bacillati</taxon>
        <taxon>Bacillota</taxon>
        <taxon>Bacilli</taxon>
        <taxon>Bacillales</taxon>
        <taxon>Bacillaceae</taxon>
        <taxon>Metabacillus</taxon>
    </lineage>
</organism>
<keyword evidence="2" id="KW-0560">Oxidoreductase</keyword>
<name>A0A926NHR0_9BACI</name>
<gene>
    <name evidence="4" type="ORF">IC621_16580</name>
</gene>
<evidence type="ECO:0000313" key="5">
    <source>
        <dbReference type="Proteomes" id="UP000626844"/>
    </source>
</evidence>
<comment type="caution">
    <text evidence="4">The sequence shown here is derived from an EMBL/GenBank/DDBJ whole genome shotgun (WGS) entry which is preliminary data.</text>
</comment>
<dbReference type="InterPro" id="IPR051020">
    <property type="entry name" value="ALDH-related_metabolic_enz"/>
</dbReference>
<dbReference type="InterPro" id="IPR015590">
    <property type="entry name" value="Aldehyde_DH_dom"/>
</dbReference>
<comment type="similarity">
    <text evidence="1">Belongs to the aldehyde dehydrogenase family.</text>
</comment>
<accession>A0A926NHR0</accession>
<reference evidence="4" key="1">
    <citation type="submission" date="2020-09" db="EMBL/GenBank/DDBJ databases">
        <title>A novel bacterium of genus Bacillus, isolated from South China Sea.</title>
        <authorList>
            <person name="Huang H."/>
            <person name="Mo K."/>
            <person name="Hu Y."/>
        </authorList>
    </citation>
    <scope>NUCLEOTIDE SEQUENCE</scope>
    <source>
        <strain evidence="4">IB182487</strain>
    </source>
</reference>
<dbReference type="SUPFAM" id="SSF53720">
    <property type="entry name" value="ALDH-like"/>
    <property type="match status" value="1"/>
</dbReference>
<feature type="domain" description="Aldehyde dehydrogenase" evidence="3">
    <location>
        <begin position="29"/>
        <end position="478"/>
    </location>
</feature>
<dbReference type="PANTHER" id="PTHR42991">
    <property type="entry name" value="ALDEHYDE DEHYDROGENASE"/>
    <property type="match status" value="1"/>
</dbReference>
<keyword evidence="5" id="KW-1185">Reference proteome</keyword>
<dbReference type="Gene3D" id="3.40.605.10">
    <property type="entry name" value="Aldehyde Dehydrogenase, Chain A, domain 1"/>
    <property type="match status" value="1"/>
</dbReference>
<evidence type="ECO:0000313" key="4">
    <source>
        <dbReference type="EMBL" id="MBD1381849.1"/>
    </source>
</evidence>
<dbReference type="RefSeq" id="WP_191159449.1">
    <property type="nucleotide sequence ID" value="NZ_JACXAI010000022.1"/>
</dbReference>
<dbReference type="Proteomes" id="UP000626844">
    <property type="component" value="Unassembled WGS sequence"/>
</dbReference>
<proteinExistence type="inferred from homology"/>
<dbReference type="CDD" id="cd07149">
    <property type="entry name" value="ALDH_y4uC"/>
    <property type="match status" value="1"/>
</dbReference>
<dbReference type="InterPro" id="IPR016161">
    <property type="entry name" value="Ald_DH/histidinol_DH"/>
</dbReference>
<evidence type="ECO:0000256" key="2">
    <source>
        <dbReference type="ARBA" id="ARBA00023002"/>
    </source>
</evidence>
<sequence length="483" mass="52201">MSKLVNEVKSTKQFLMINGEKVKTAKYDPLYSPYSGEEIAKIAMADKELTVQAIDAAFNAREIMAKMPAYERAKILEKVGALLKEKADEAAEIITRESAKPIMFAKAEVARTIETYKFSAEEAKRIHGETIPFDAAEGGVGRIGYTLREPIGVIGAITPFNFPMNLVAHKVGPAIAAGNTIVLKPASQTPLSALFIAEIFEEAGLPAGALNVVTGPGGTVGEAIVEDDRVSMVTFTGSPSVGIGIRNKAGLKKTTLELGSNSALIIDKDIDIDQIIDRCIMGAFSNQGQVCISLQRVYAHEEVYEEFVTKFTEAAKQLKIGDPLNHDTYISALISKGEAERVLGWIEETKEGKATITAGGKLQEGILEPTIITGADHFLKVSCQEAFAPVVVVNKVSSVEEAIEQVNNSRFGLQAGIYTNNVKHALYASKELHVGGVIINDVPTYRVDQMPYGGVKESGTGREGIKYAVEEMTEMKLVVWNQS</sequence>
<dbReference type="InterPro" id="IPR016163">
    <property type="entry name" value="Ald_DH_C"/>
</dbReference>
<dbReference type="GO" id="GO:0008911">
    <property type="term" value="F:lactaldehyde dehydrogenase (NAD+) activity"/>
    <property type="evidence" value="ECO:0007669"/>
    <property type="project" value="TreeGrafter"/>
</dbReference>
<dbReference type="EMBL" id="JACXAI010000022">
    <property type="protein sequence ID" value="MBD1381849.1"/>
    <property type="molecule type" value="Genomic_DNA"/>
</dbReference>
<dbReference type="Gene3D" id="3.40.309.10">
    <property type="entry name" value="Aldehyde Dehydrogenase, Chain A, domain 2"/>
    <property type="match status" value="1"/>
</dbReference>
<dbReference type="FunFam" id="3.40.605.10:FF:000007">
    <property type="entry name" value="NAD/NADP-dependent betaine aldehyde dehydrogenase"/>
    <property type="match status" value="1"/>
</dbReference>
<dbReference type="Pfam" id="PF00171">
    <property type="entry name" value="Aldedh"/>
    <property type="match status" value="1"/>
</dbReference>
<dbReference type="AlphaFoldDB" id="A0A926NHR0"/>
<evidence type="ECO:0000256" key="1">
    <source>
        <dbReference type="ARBA" id="ARBA00009986"/>
    </source>
</evidence>